<keyword evidence="10" id="KW-1185">Reference proteome</keyword>
<accession>A0A8J2U0F9</accession>
<reference evidence="9" key="1">
    <citation type="journal article" date="2014" name="Int. J. Syst. Evol. Microbiol.">
        <title>Complete genome sequence of Corynebacterium casei LMG S-19264T (=DSM 44701T), isolated from a smear-ripened cheese.</title>
        <authorList>
            <consortium name="US DOE Joint Genome Institute (JGI-PGF)"/>
            <person name="Walter F."/>
            <person name="Albersmeier A."/>
            <person name="Kalinowski J."/>
            <person name="Ruckert C."/>
        </authorList>
    </citation>
    <scope>NUCLEOTIDE SEQUENCE</scope>
    <source>
        <strain evidence="9">CGMCC 1.12785</strain>
    </source>
</reference>
<keyword evidence="4" id="KW-1003">Cell membrane</keyword>
<dbReference type="Proteomes" id="UP000616114">
    <property type="component" value="Unassembled WGS sequence"/>
</dbReference>
<proteinExistence type="inferred from homology"/>
<feature type="transmembrane region" description="Helical" evidence="8">
    <location>
        <begin position="282"/>
        <end position="305"/>
    </location>
</feature>
<dbReference type="RefSeq" id="WP_188551552.1">
    <property type="nucleotide sequence ID" value="NZ_BMFY01000014.1"/>
</dbReference>
<evidence type="ECO:0000313" key="9">
    <source>
        <dbReference type="EMBL" id="GGA23676.1"/>
    </source>
</evidence>
<feature type="transmembrane region" description="Helical" evidence="8">
    <location>
        <begin position="170"/>
        <end position="195"/>
    </location>
</feature>
<dbReference type="AlphaFoldDB" id="A0A8J2U0F9"/>
<evidence type="ECO:0000256" key="5">
    <source>
        <dbReference type="ARBA" id="ARBA00022692"/>
    </source>
</evidence>
<name>A0A8J2U0F9_9MICO</name>
<feature type="transmembrane region" description="Helical" evidence="8">
    <location>
        <begin position="342"/>
        <end position="363"/>
    </location>
</feature>
<sequence length="370" mass="38502">MSPGPAEQPPAGAARRAAPAERVVQLRAFQIGLLGTLGVGVGLAIIGSLQTVSTLLAYVGLALFLALGLDPVVSWLERKGLRRGWAVATVFLGLVGVAVGISFLIVPVLLRQIQDFIQGIPQLFEEFRRTGVFQELDERFAGVTDVDALADNLNSYLADPENLLSLGGGVLAIGAGIVGFAGGLLIVLILTLYFVTSLASIKRGLYLLVPASSQVEFMSVAEEVTRSVGRYVLGQTSLAATNGILSFTVLSLLGAPLPVLLAAIAFLGSMVPLVGTLTGSTIIVVSCLVADPHVAFIAAVYYLIYMQVEAYLLSPRIMNKAVQVPGSLVVIAAVAGGTLGGVLGALVAIPLAASLLIVVRRVVVPRQAQR</sequence>
<dbReference type="Pfam" id="PF01594">
    <property type="entry name" value="AI-2E_transport"/>
    <property type="match status" value="1"/>
</dbReference>
<protein>
    <submittedName>
        <fullName evidence="9">AI-2E family transporter</fullName>
    </submittedName>
</protein>
<feature type="transmembrane region" description="Helical" evidence="8">
    <location>
        <begin position="55"/>
        <end position="73"/>
    </location>
</feature>
<dbReference type="EMBL" id="BMFY01000014">
    <property type="protein sequence ID" value="GGA23676.1"/>
    <property type="molecule type" value="Genomic_DNA"/>
</dbReference>
<evidence type="ECO:0000256" key="4">
    <source>
        <dbReference type="ARBA" id="ARBA00022475"/>
    </source>
</evidence>
<gene>
    <name evidence="9" type="ORF">GCM10011333_28380</name>
</gene>
<dbReference type="InterPro" id="IPR002549">
    <property type="entry name" value="AI-2E-like"/>
</dbReference>
<evidence type="ECO:0000256" key="1">
    <source>
        <dbReference type="ARBA" id="ARBA00004651"/>
    </source>
</evidence>
<evidence type="ECO:0000256" key="6">
    <source>
        <dbReference type="ARBA" id="ARBA00022989"/>
    </source>
</evidence>
<feature type="transmembrane region" description="Helical" evidence="8">
    <location>
        <begin position="85"/>
        <end position="110"/>
    </location>
</feature>
<comment type="subcellular location">
    <subcellularLocation>
        <location evidence="1">Cell membrane</location>
        <topology evidence="1">Multi-pass membrane protein</topology>
    </subcellularLocation>
</comment>
<evidence type="ECO:0000256" key="3">
    <source>
        <dbReference type="ARBA" id="ARBA00022448"/>
    </source>
</evidence>
<evidence type="ECO:0000256" key="2">
    <source>
        <dbReference type="ARBA" id="ARBA00009773"/>
    </source>
</evidence>
<dbReference type="GO" id="GO:0005886">
    <property type="term" value="C:plasma membrane"/>
    <property type="evidence" value="ECO:0007669"/>
    <property type="project" value="UniProtKB-SubCell"/>
</dbReference>
<reference evidence="9" key="2">
    <citation type="submission" date="2020-09" db="EMBL/GenBank/DDBJ databases">
        <authorList>
            <person name="Sun Q."/>
            <person name="Zhou Y."/>
        </authorList>
    </citation>
    <scope>NUCLEOTIDE SEQUENCE</scope>
    <source>
        <strain evidence="9">CGMCC 1.12785</strain>
    </source>
</reference>
<organism evidence="9 10">
    <name type="scientific">Sediminivirga luteola</name>
    <dbReference type="NCBI Taxonomy" id="1774748"/>
    <lineage>
        <taxon>Bacteria</taxon>
        <taxon>Bacillati</taxon>
        <taxon>Actinomycetota</taxon>
        <taxon>Actinomycetes</taxon>
        <taxon>Micrococcales</taxon>
        <taxon>Brevibacteriaceae</taxon>
        <taxon>Sediminivirga</taxon>
    </lineage>
</organism>
<dbReference type="PANTHER" id="PTHR21716:SF53">
    <property type="entry name" value="PERMEASE PERM-RELATED"/>
    <property type="match status" value="1"/>
</dbReference>
<feature type="transmembrane region" description="Helical" evidence="8">
    <location>
        <begin position="244"/>
        <end position="270"/>
    </location>
</feature>
<keyword evidence="5 8" id="KW-0812">Transmembrane</keyword>
<comment type="caution">
    <text evidence="9">The sequence shown here is derived from an EMBL/GenBank/DDBJ whole genome shotgun (WGS) entry which is preliminary data.</text>
</comment>
<keyword evidence="6 8" id="KW-1133">Transmembrane helix</keyword>
<evidence type="ECO:0000256" key="8">
    <source>
        <dbReference type="SAM" id="Phobius"/>
    </source>
</evidence>
<evidence type="ECO:0000256" key="7">
    <source>
        <dbReference type="ARBA" id="ARBA00023136"/>
    </source>
</evidence>
<keyword evidence="7 8" id="KW-0472">Membrane</keyword>
<evidence type="ECO:0000313" key="10">
    <source>
        <dbReference type="Proteomes" id="UP000616114"/>
    </source>
</evidence>
<dbReference type="PANTHER" id="PTHR21716">
    <property type="entry name" value="TRANSMEMBRANE PROTEIN"/>
    <property type="match status" value="1"/>
</dbReference>
<comment type="similarity">
    <text evidence="2">Belongs to the autoinducer-2 exporter (AI-2E) (TC 2.A.86) family.</text>
</comment>
<feature type="transmembrane region" description="Helical" evidence="8">
    <location>
        <begin position="31"/>
        <end position="49"/>
    </location>
</feature>
<keyword evidence="3" id="KW-0813">Transport</keyword>